<protein>
    <submittedName>
        <fullName evidence="1">Uncharacterized protein</fullName>
    </submittedName>
</protein>
<keyword evidence="2" id="KW-1185">Reference proteome</keyword>
<dbReference type="Proteomes" id="UP000054564">
    <property type="component" value="Unassembled WGS sequence"/>
</dbReference>
<comment type="caution">
    <text evidence="1">The sequence shown here is derived from an EMBL/GenBank/DDBJ whole genome shotgun (WGS) entry which is preliminary data.</text>
</comment>
<name>A0A0L0W4H3_9BASI</name>
<evidence type="ECO:0000313" key="2">
    <source>
        <dbReference type="Proteomes" id="UP000054564"/>
    </source>
</evidence>
<reference evidence="2" key="1">
    <citation type="submission" date="2014-03" db="EMBL/GenBank/DDBJ databases">
        <title>The Genome Sequence of Puccinia striiformis f. sp. tritici PST-78.</title>
        <authorList>
            <consortium name="The Broad Institute Genome Sequencing Platform"/>
            <person name="Cuomo C."/>
            <person name="Hulbert S."/>
            <person name="Chen X."/>
            <person name="Walker B."/>
            <person name="Young S.K."/>
            <person name="Zeng Q."/>
            <person name="Gargeya S."/>
            <person name="Fitzgerald M."/>
            <person name="Haas B."/>
            <person name="Abouelleil A."/>
            <person name="Alvarado L."/>
            <person name="Arachchi H.M."/>
            <person name="Berlin A.M."/>
            <person name="Chapman S.B."/>
            <person name="Goldberg J."/>
            <person name="Griggs A."/>
            <person name="Gujja S."/>
            <person name="Hansen M."/>
            <person name="Howarth C."/>
            <person name="Imamovic A."/>
            <person name="Larimer J."/>
            <person name="McCowan C."/>
            <person name="Montmayeur A."/>
            <person name="Murphy C."/>
            <person name="Neiman D."/>
            <person name="Pearson M."/>
            <person name="Priest M."/>
            <person name="Roberts A."/>
            <person name="Saif S."/>
            <person name="Shea T."/>
            <person name="Sisk P."/>
            <person name="Sykes S."/>
            <person name="Wortman J."/>
            <person name="Nusbaum C."/>
            <person name="Birren B."/>
        </authorList>
    </citation>
    <scope>NUCLEOTIDE SEQUENCE [LARGE SCALE GENOMIC DNA]</scope>
    <source>
        <strain evidence="2">race PST-78</strain>
    </source>
</reference>
<organism evidence="1 2">
    <name type="scientific">Puccinia striiformis f. sp. tritici PST-78</name>
    <dbReference type="NCBI Taxonomy" id="1165861"/>
    <lineage>
        <taxon>Eukaryota</taxon>
        <taxon>Fungi</taxon>
        <taxon>Dikarya</taxon>
        <taxon>Basidiomycota</taxon>
        <taxon>Pucciniomycotina</taxon>
        <taxon>Pucciniomycetes</taxon>
        <taxon>Pucciniales</taxon>
        <taxon>Pucciniaceae</taxon>
        <taxon>Puccinia</taxon>
    </lineage>
</organism>
<gene>
    <name evidence="1" type="ORF">PSTG_00284</name>
</gene>
<dbReference type="EMBL" id="AJIL01000003">
    <property type="protein sequence ID" value="KNF06401.1"/>
    <property type="molecule type" value="Genomic_DNA"/>
</dbReference>
<sequence length="132" mass="14748">MVELKRIQSILKDGCEPRPVTLEDVHFLKVYKNNTLSMYNSGVNKLQKYLATTGANTFHQGKCGDIKKNMSRHLSYCGRTPPSKQWPLCAHQGVPLNGVWSMSGDRTRVFFMSPALRGPHFSPGVCPTDHTG</sequence>
<dbReference type="AlphaFoldDB" id="A0A0L0W4H3"/>
<accession>A0A0L0W4H3</accession>
<evidence type="ECO:0000313" key="1">
    <source>
        <dbReference type="EMBL" id="KNF06401.1"/>
    </source>
</evidence>
<proteinExistence type="predicted"/>